<feature type="non-terminal residue" evidence="1">
    <location>
        <position position="24"/>
    </location>
</feature>
<proteinExistence type="predicted"/>
<name>A0A382X0M2_9ZZZZ</name>
<organism evidence="1">
    <name type="scientific">marine metagenome</name>
    <dbReference type="NCBI Taxonomy" id="408172"/>
    <lineage>
        <taxon>unclassified sequences</taxon>
        <taxon>metagenomes</taxon>
        <taxon>ecological metagenomes</taxon>
    </lineage>
</organism>
<protein>
    <submittedName>
        <fullName evidence="1">Uncharacterized protein</fullName>
    </submittedName>
</protein>
<gene>
    <name evidence="1" type="ORF">METZ01_LOCUS417268</name>
</gene>
<accession>A0A382X0M2</accession>
<dbReference type="EMBL" id="UINC01163873">
    <property type="protein sequence ID" value="SVD64414.1"/>
    <property type="molecule type" value="Genomic_DNA"/>
</dbReference>
<feature type="non-terminal residue" evidence="1">
    <location>
        <position position="1"/>
    </location>
</feature>
<sequence length="24" mass="2811">VERKIDELQVTVVNLARVEERLTT</sequence>
<dbReference type="AlphaFoldDB" id="A0A382X0M2"/>
<reference evidence="1" key="1">
    <citation type="submission" date="2018-05" db="EMBL/GenBank/DDBJ databases">
        <authorList>
            <person name="Lanie J.A."/>
            <person name="Ng W.-L."/>
            <person name="Kazmierczak K.M."/>
            <person name="Andrzejewski T.M."/>
            <person name="Davidsen T.M."/>
            <person name="Wayne K.J."/>
            <person name="Tettelin H."/>
            <person name="Glass J.I."/>
            <person name="Rusch D."/>
            <person name="Podicherti R."/>
            <person name="Tsui H.-C.T."/>
            <person name="Winkler M.E."/>
        </authorList>
    </citation>
    <scope>NUCLEOTIDE SEQUENCE</scope>
</reference>
<evidence type="ECO:0000313" key="1">
    <source>
        <dbReference type="EMBL" id="SVD64414.1"/>
    </source>
</evidence>